<organism evidence="2">
    <name type="scientific">Amphimedon queenslandica</name>
    <name type="common">Sponge</name>
    <dbReference type="NCBI Taxonomy" id="400682"/>
    <lineage>
        <taxon>Eukaryota</taxon>
        <taxon>Metazoa</taxon>
        <taxon>Porifera</taxon>
        <taxon>Demospongiae</taxon>
        <taxon>Heteroscleromorpha</taxon>
        <taxon>Haplosclerida</taxon>
        <taxon>Niphatidae</taxon>
        <taxon>Amphimedon</taxon>
    </lineage>
</organism>
<evidence type="ECO:0000256" key="1">
    <source>
        <dbReference type="SAM" id="MobiDB-lite"/>
    </source>
</evidence>
<feature type="region of interest" description="Disordered" evidence="1">
    <location>
        <begin position="44"/>
        <end position="64"/>
    </location>
</feature>
<name>A0A1X7VJ77_AMPQE</name>
<dbReference type="AlphaFoldDB" id="A0A1X7VJ77"/>
<protein>
    <submittedName>
        <fullName evidence="2">Uncharacterized protein</fullName>
    </submittedName>
</protein>
<evidence type="ECO:0000313" key="2">
    <source>
        <dbReference type="EnsemblMetazoa" id="Aqu2.1.39979_001"/>
    </source>
</evidence>
<dbReference type="EnsemblMetazoa" id="Aqu2.1.39979_001">
    <property type="protein sequence ID" value="Aqu2.1.39979_001"/>
    <property type="gene ID" value="Aqu2.1.39979"/>
</dbReference>
<dbReference type="InParanoid" id="A0A1X7VJ77"/>
<sequence>MEGLGTRLLAERVKCFSPPLSATMLLLSDGWFVVQREMFPSAVESDRELLEQLPSKEEEERDRR</sequence>
<proteinExistence type="predicted"/>
<accession>A0A1X7VJ77</accession>
<reference evidence="2" key="1">
    <citation type="submission" date="2017-05" db="UniProtKB">
        <authorList>
            <consortium name="EnsemblMetazoa"/>
        </authorList>
    </citation>
    <scope>IDENTIFICATION</scope>
</reference>